<keyword evidence="2" id="KW-1185">Reference proteome</keyword>
<dbReference type="Gene3D" id="2.120.10.30">
    <property type="entry name" value="TolB, C-terminal domain"/>
    <property type="match status" value="1"/>
</dbReference>
<evidence type="ECO:0000313" key="2">
    <source>
        <dbReference type="Proteomes" id="UP000199494"/>
    </source>
</evidence>
<reference evidence="1 2" key="1">
    <citation type="submission" date="2016-10" db="EMBL/GenBank/DDBJ databases">
        <authorList>
            <person name="de Groot N.N."/>
        </authorList>
    </citation>
    <scope>NUCLEOTIDE SEQUENCE [LARGE SCALE GENOMIC DNA]</scope>
    <source>
        <strain evidence="1 2">CGMCC 4.5506</strain>
    </source>
</reference>
<dbReference type="Pfam" id="PF08450">
    <property type="entry name" value="SGL"/>
    <property type="match status" value="1"/>
</dbReference>
<dbReference type="PANTHER" id="PTHR47572:SF5">
    <property type="entry name" value="BLR2277 PROTEIN"/>
    <property type="match status" value="1"/>
</dbReference>
<dbReference type="Proteomes" id="UP000199494">
    <property type="component" value="Unassembled WGS sequence"/>
</dbReference>
<gene>
    <name evidence="1" type="ORF">SAMN05421630_101293</name>
</gene>
<dbReference type="EMBL" id="FMZE01000001">
    <property type="protein sequence ID" value="SDC06604.1"/>
    <property type="molecule type" value="Genomic_DNA"/>
</dbReference>
<dbReference type="STRING" id="530584.SAMN05421630_101293"/>
<protein>
    <submittedName>
        <fullName evidence="1">Sugar lactone lactonase YvrE</fullName>
    </submittedName>
</protein>
<proteinExistence type="predicted"/>
<dbReference type="InterPro" id="IPR051262">
    <property type="entry name" value="SMP-30/CGR1_Lactonase"/>
</dbReference>
<evidence type="ECO:0000313" key="1">
    <source>
        <dbReference type="EMBL" id="SDC06604.1"/>
    </source>
</evidence>
<dbReference type="InterPro" id="IPR013658">
    <property type="entry name" value="SGL"/>
</dbReference>
<accession>A0A222VMR8</accession>
<dbReference type="AlphaFoldDB" id="A0A222VMR8"/>
<sequence>MQASDGELLMSDTLTFAEGPRWYRDRLWVSDFYSRTVQTVTLDGEPETVARFDDTPSGLGFTPEGDLLVVLMHSRTIVKVRDGRISPHADLSALTPAEINDLVVDRNGRAYVSPYGFDIFGGGQPCDTPLIIVEPDGRPWVSASRFFTPNGMTITPDGKHITVNETYRNRVLIAEIAEDGDVRDPRVLVSLPAEQQPDGAAIDAESGVWAATIFGGEFIRTDRDGTITHRIPSPGTAAIACALGGPDGTTLFLISSRITLEELAEASRHPESVSTGQFGTMVTTARAPFPAAH</sequence>
<name>A0A222VMR8_9PSEU</name>
<dbReference type="PANTHER" id="PTHR47572">
    <property type="entry name" value="LIPOPROTEIN-RELATED"/>
    <property type="match status" value="1"/>
</dbReference>
<organism evidence="1 2">
    <name type="scientific">Prauserella marina</name>
    <dbReference type="NCBI Taxonomy" id="530584"/>
    <lineage>
        <taxon>Bacteria</taxon>
        <taxon>Bacillati</taxon>
        <taxon>Actinomycetota</taxon>
        <taxon>Actinomycetes</taxon>
        <taxon>Pseudonocardiales</taxon>
        <taxon>Pseudonocardiaceae</taxon>
        <taxon>Prauserella</taxon>
    </lineage>
</organism>
<dbReference type="SUPFAM" id="SSF63829">
    <property type="entry name" value="Calcium-dependent phosphotriesterase"/>
    <property type="match status" value="1"/>
</dbReference>
<dbReference type="InterPro" id="IPR011042">
    <property type="entry name" value="6-blade_b-propeller_TolB-like"/>
</dbReference>
<dbReference type="KEGG" id="pmad:BAY61_09660"/>